<gene>
    <name evidence="2" type="ORF">KUF71_010506</name>
</gene>
<keyword evidence="2" id="KW-0031">Aminopeptidase</keyword>
<feature type="transmembrane region" description="Helical" evidence="1">
    <location>
        <begin position="161"/>
        <end position="181"/>
    </location>
</feature>
<keyword evidence="2" id="KW-0378">Hydrolase</keyword>
<dbReference type="AlphaFoldDB" id="A0AAE1LIC2"/>
<organism evidence="2 3">
    <name type="scientific">Frankliniella fusca</name>
    <dbReference type="NCBI Taxonomy" id="407009"/>
    <lineage>
        <taxon>Eukaryota</taxon>
        <taxon>Metazoa</taxon>
        <taxon>Ecdysozoa</taxon>
        <taxon>Arthropoda</taxon>
        <taxon>Hexapoda</taxon>
        <taxon>Insecta</taxon>
        <taxon>Pterygota</taxon>
        <taxon>Neoptera</taxon>
        <taxon>Paraneoptera</taxon>
        <taxon>Thysanoptera</taxon>
        <taxon>Terebrantia</taxon>
        <taxon>Thripoidea</taxon>
        <taxon>Thripidae</taxon>
        <taxon>Frankliniella</taxon>
    </lineage>
</organism>
<dbReference type="GO" id="GO:0004177">
    <property type="term" value="F:aminopeptidase activity"/>
    <property type="evidence" value="ECO:0007669"/>
    <property type="project" value="UniProtKB-KW"/>
</dbReference>
<feature type="transmembrane region" description="Helical" evidence="1">
    <location>
        <begin position="94"/>
        <end position="115"/>
    </location>
</feature>
<keyword evidence="3" id="KW-1185">Reference proteome</keyword>
<evidence type="ECO:0000256" key="1">
    <source>
        <dbReference type="SAM" id="Phobius"/>
    </source>
</evidence>
<keyword evidence="1" id="KW-1133">Transmembrane helix</keyword>
<keyword evidence="1" id="KW-0472">Membrane</keyword>
<comment type="caution">
    <text evidence="2">The sequence shown here is derived from an EMBL/GenBank/DDBJ whole genome shotgun (WGS) entry which is preliminary data.</text>
</comment>
<keyword evidence="2" id="KW-0645">Protease</keyword>
<keyword evidence="1" id="KW-0812">Transmembrane</keyword>
<evidence type="ECO:0000313" key="2">
    <source>
        <dbReference type="EMBL" id="KAK3921291.1"/>
    </source>
</evidence>
<feature type="non-terminal residue" evidence="2">
    <location>
        <position position="197"/>
    </location>
</feature>
<reference evidence="2" key="1">
    <citation type="submission" date="2021-07" db="EMBL/GenBank/DDBJ databases">
        <authorList>
            <person name="Catto M.A."/>
            <person name="Jacobson A."/>
            <person name="Kennedy G."/>
            <person name="Labadie P."/>
            <person name="Hunt B.G."/>
            <person name="Srinivasan R."/>
        </authorList>
    </citation>
    <scope>NUCLEOTIDE SEQUENCE</scope>
    <source>
        <strain evidence="2">PL_HMW_Pooled</strain>
        <tissue evidence="2">Head</tissue>
    </source>
</reference>
<dbReference type="EMBL" id="JAHWGI010001033">
    <property type="protein sequence ID" value="KAK3921291.1"/>
    <property type="molecule type" value="Genomic_DNA"/>
</dbReference>
<dbReference type="Proteomes" id="UP001219518">
    <property type="component" value="Unassembled WGS sequence"/>
</dbReference>
<proteinExistence type="predicted"/>
<sequence>MAKCRRLGQAAAHPLRPTGSTYSLASVRRQLFGSVIARLRTDVPGCWSAQRVFTVHVDPAQQQHAVLGLGAVAGPRGARSTRSTKPLFDGLQPLVYGAALYGIVPIAVLPLRLSFHPLRSTLCWVALVQAYVWWEAFFKPVPPEAAPYTGPGRVFDTLNAFWSAHSVAHLSGCIIVPVFWAESRNIRRLFEMADSIT</sequence>
<reference evidence="2" key="2">
    <citation type="journal article" date="2023" name="BMC Genomics">
        <title>Pest status, molecular evolution, and epigenetic factors derived from the genome assembly of Frankliniella fusca, a thysanopteran phytovirus vector.</title>
        <authorList>
            <person name="Catto M.A."/>
            <person name="Labadie P.E."/>
            <person name="Jacobson A.L."/>
            <person name="Kennedy G.G."/>
            <person name="Srinivasan R."/>
            <person name="Hunt B.G."/>
        </authorList>
    </citation>
    <scope>NUCLEOTIDE SEQUENCE</scope>
    <source>
        <strain evidence="2">PL_HMW_Pooled</strain>
    </source>
</reference>
<name>A0AAE1LIC2_9NEOP</name>
<accession>A0AAE1LIC2</accession>
<protein>
    <submittedName>
        <fullName evidence="2">Aminopeptidase N</fullName>
    </submittedName>
</protein>
<evidence type="ECO:0000313" key="3">
    <source>
        <dbReference type="Proteomes" id="UP001219518"/>
    </source>
</evidence>